<dbReference type="Gene3D" id="3.90.226.10">
    <property type="entry name" value="2-enoyl-CoA Hydratase, Chain A, domain 1"/>
    <property type="match status" value="1"/>
</dbReference>
<dbReference type="PANTHER" id="PTHR32060">
    <property type="entry name" value="TAIL-SPECIFIC PROTEASE"/>
    <property type="match status" value="1"/>
</dbReference>
<dbReference type="AlphaFoldDB" id="A0A094IP27"/>
<dbReference type="EMBL" id="JPIN01000002">
    <property type="protein sequence ID" value="KFZ29430.1"/>
    <property type="molecule type" value="Genomic_DNA"/>
</dbReference>
<dbReference type="eggNOG" id="COG0793">
    <property type="taxonomic scope" value="Bacteria"/>
</dbReference>
<dbReference type="GO" id="GO:0030288">
    <property type="term" value="C:outer membrane-bounded periplasmic space"/>
    <property type="evidence" value="ECO:0007669"/>
    <property type="project" value="TreeGrafter"/>
</dbReference>
<organism evidence="2 3">
    <name type="scientific">Pseudidiomarina atlantica</name>
    <dbReference type="NCBI Taxonomy" id="1517416"/>
    <lineage>
        <taxon>Bacteria</taxon>
        <taxon>Pseudomonadati</taxon>
        <taxon>Pseudomonadota</taxon>
        <taxon>Gammaproteobacteria</taxon>
        <taxon>Alteromonadales</taxon>
        <taxon>Idiomarinaceae</taxon>
        <taxon>Pseudidiomarina</taxon>
    </lineage>
</organism>
<dbReference type="STRING" id="1517416.IDAT_03505"/>
<evidence type="ECO:0000313" key="3">
    <source>
        <dbReference type="Proteomes" id="UP000053718"/>
    </source>
</evidence>
<keyword evidence="3" id="KW-1185">Reference proteome</keyword>
<dbReference type="GO" id="GO:0008236">
    <property type="term" value="F:serine-type peptidase activity"/>
    <property type="evidence" value="ECO:0007669"/>
    <property type="project" value="InterPro"/>
</dbReference>
<accession>A0A094IP27</accession>
<dbReference type="OrthoDB" id="6397760at2"/>
<dbReference type="PANTHER" id="PTHR32060:SF30">
    <property type="entry name" value="CARBOXY-TERMINAL PROCESSING PROTEASE CTPA"/>
    <property type="match status" value="1"/>
</dbReference>
<dbReference type="Proteomes" id="UP000053718">
    <property type="component" value="Unassembled WGS sequence"/>
</dbReference>
<dbReference type="GO" id="GO:0004175">
    <property type="term" value="F:endopeptidase activity"/>
    <property type="evidence" value="ECO:0007669"/>
    <property type="project" value="TreeGrafter"/>
</dbReference>
<dbReference type="Pfam" id="PF03572">
    <property type="entry name" value="Peptidase_S41"/>
    <property type="match status" value="1"/>
</dbReference>
<evidence type="ECO:0000259" key="1">
    <source>
        <dbReference type="Pfam" id="PF03572"/>
    </source>
</evidence>
<evidence type="ECO:0000313" key="2">
    <source>
        <dbReference type="EMBL" id="KFZ29430.1"/>
    </source>
</evidence>
<sequence length="488" mass="53395">MLSHIVLAAVLSGSNPNPTVLPAEQLQADFQQLYQQLQQGSYNLFALMPKAEYDQHYADFQQRLQQPLTPLEARKVFMEFTALADIIHTRIDFPVAAYRSFLENGGKTLPFDIAIAEHGVTVTDTFGSDNPLQLGDKIVQVNGVPVRTWLAQLQIFMGAENQQLLDGMTATSLAPLAWLYEGEQDSYTLTVKSVDNAELRIVTLATLDYDAQAGASVTATQAAQASTPPVAPRDYRIVQGDVGYLKPGPFYNIYAENVDQTWDITEFHGFIDEAFNAFIAADVAQVVIDVRDNPGGTNSFSDHMIAWFADQPFKFASDFRVKVSAVSRAANDRRLAAEGNIGEATQQLAEFYATHADGEVISFPLTTINPHPDGQNIAHRDIDVYVLIDRYSYSNAVSVAAIAQDYGFATIIGEATADLATTYAAMEQFTLDHSGINVGYAKAHIIRPSGDLRPAGVVPDIALPFMGELDNEQELQRVVAAIKALPPQ</sequence>
<dbReference type="GO" id="GO:0007165">
    <property type="term" value="P:signal transduction"/>
    <property type="evidence" value="ECO:0007669"/>
    <property type="project" value="TreeGrafter"/>
</dbReference>
<proteinExistence type="predicted"/>
<name>A0A094IP27_9GAMM</name>
<dbReference type="GO" id="GO:0006508">
    <property type="term" value="P:proteolysis"/>
    <property type="evidence" value="ECO:0007669"/>
    <property type="project" value="InterPro"/>
</dbReference>
<reference evidence="2 3" key="1">
    <citation type="submission" date="2014-06" db="EMBL/GenBank/DDBJ databases">
        <title>Draft genome sequence of Idiomarina sp. MCCC 1A10513.</title>
        <authorList>
            <person name="Du J."/>
            <person name="Lai Q."/>
            <person name="Shao Z."/>
        </authorList>
    </citation>
    <scope>NUCLEOTIDE SEQUENCE [LARGE SCALE GENOMIC DNA]</scope>
    <source>
        <strain evidence="2 3">MCCC 1A10513</strain>
    </source>
</reference>
<protein>
    <recommendedName>
        <fullName evidence="1">Tail specific protease domain-containing protein</fullName>
    </recommendedName>
</protein>
<dbReference type="InterPro" id="IPR029045">
    <property type="entry name" value="ClpP/crotonase-like_dom_sf"/>
</dbReference>
<dbReference type="RefSeq" id="WP_034730532.1">
    <property type="nucleotide sequence ID" value="NZ_JPIN01000002.1"/>
</dbReference>
<dbReference type="SUPFAM" id="SSF52096">
    <property type="entry name" value="ClpP/crotonase"/>
    <property type="match status" value="1"/>
</dbReference>
<dbReference type="InterPro" id="IPR005151">
    <property type="entry name" value="Tail-specific_protease"/>
</dbReference>
<feature type="domain" description="Tail specific protease" evidence="1">
    <location>
        <begin position="268"/>
        <end position="462"/>
    </location>
</feature>
<comment type="caution">
    <text evidence="2">The sequence shown here is derived from an EMBL/GenBank/DDBJ whole genome shotgun (WGS) entry which is preliminary data.</text>
</comment>
<gene>
    <name evidence="2" type="ORF">IDAT_03505</name>
</gene>